<dbReference type="GO" id="GO:0004879">
    <property type="term" value="F:nuclear receptor activity"/>
    <property type="evidence" value="ECO:0007669"/>
    <property type="project" value="InterPro"/>
</dbReference>
<feature type="domain" description="NR LBD" evidence="6">
    <location>
        <begin position="197"/>
        <end position="298"/>
    </location>
</feature>
<keyword evidence="3" id="KW-0804">Transcription</keyword>
<evidence type="ECO:0000313" key="8">
    <source>
        <dbReference type="Proteomes" id="UP000479000"/>
    </source>
</evidence>
<evidence type="ECO:0000256" key="4">
    <source>
        <dbReference type="ARBA" id="ARBA00023170"/>
    </source>
</evidence>
<dbReference type="AlphaFoldDB" id="A0A6H5HIK3"/>
<dbReference type="InterPro" id="IPR035500">
    <property type="entry name" value="NHR-like_dom_sf"/>
</dbReference>
<dbReference type="PANTHER" id="PTHR24086:SF25">
    <property type="entry name" value="NUCLEAR HORMONE RECEPTOR FTZ-F1 BETA"/>
    <property type="match status" value="1"/>
</dbReference>
<dbReference type="InterPro" id="IPR016355">
    <property type="entry name" value="NR5-like"/>
</dbReference>
<dbReference type="GO" id="GO:0003677">
    <property type="term" value="F:DNA binding"/>
    <property type="evidence" value="ECO:0007669"/>
    <property type="project" value="InterPro"/>
</dbReference>
<evidence type="ECO:0000259" key="6">
    <source>
        <dbReference type="Pfam" id="PF00104"/>
    </source>
</evidence>
<organism evidence="7 8">
    <name type="scientific">Nesidiocoris tenuis</name>
    <dbReference type="NCBI Taxonomy" id="355587"/>
    <lineage>
        <taxon>Eukaryota</taxon>
        <taxon>Metazoa</taxon>
        <taxon>Ecdysozoa</taxon>
        <taxon>Arthropoda</taxon>
        <taxon>Hexapoda</taxon>
        <taxon>Insecta</taxon>
        <taxon>Pterygota</taxon>
        <taxon>Neoptera</taxon>
        <taxon>Paraneoptera</taxon>
        <taxon>Hemiptera</taxon>
        <taxon>Heteroptera</taxon>
        <taxon>Panheteroptera</taxon>
        <taxon>Cimicomorpha</taxon>
        <taxon>Miridae</taxon>
        <taxon>Dicyphina</taxon>
        <taxon>Nesidiocoris</taxon>
    </lineage>
</organism>
<sequence>MDCRLRQNFPVDSVRPLLSMGSHVFVKVPLSYLRSKKLLTQLPNSKSQISGVGVEKKLEEDREEEKKKRLESETKKKQKSCGPGAEGPDPLQARTRPSTRAIRRRPVPSRRGTSCHPVLAFRAPSRLRFLATTATPRNMAALSTRAATAIAIREDRTRGGRSTYQCSYTVPAGLVEQKCAEFLQVQQSAPPANQVPQLLQIDDQTSLLIDAWCELLLFSCCFRSMSTPGEIRVSQGKCITLAEAKNLGLAQPIERMLNFTDHLRRLKVDKYEYVAMKVIVLLSSVDLKTADGTCLQSVLRKRFQVFRFWRQADAFFPAPATVRRVIAVGAIWRHRCGHTAWSETRVFRPISAAGDQFERHNSILVRDALKDNFCRNRRFFRAANSRPRQEHQVRSGRLTSRRLDSGTRTHVSRSDGSGGREGEEAFWRRHCEPALLDAMRLPQAAANSPTGPLARLLLLAGLTGFGPESCRAARREETF</sequence>
<reference evidence="7 8" key="1">
    <citation type="submission" date="2020-02" db="EMBL/GenBank/DDBJ databases">
        <authorList>
            <person name="Ferguson B K."/>
        </authorList>
    </citation>
    <scope>NUCLEOTIDE SEQUENCE [LARGE SCALE GENOMIC DNA]</scope>
</reference>
<dbReference type="Pfam" id="PF00104">
    <property type="entry name" value="Hormone_recep"/>
    <property type="match status" value="1"/>
</dbReference>
<name>A0A6H5HIK3_9HEMI</name>
<dbReference type="InterPro" id="IPR000536">
    <property type="entry name" value="Nucl_hrmn_rcpt_lig-bd"/>
</dbReference>
<dbReference type="GO" id="GO:0005634">
    <property type="term" value="C:nucleus"/>
    <property type="evidence" value="ECO:0007669"/>
    <property type="project" value="UniProtKB-SubCell"/>
</dbReference>
<dbReference type="Gene3D" id="1.10.565.10">
    <property type="entry name" value="Retinoid X Receptor"/>
    <property type="match status" value="1"/>
</dbReference>
<dbReference type="Proteomes" id="UP000479000">
    <property type="component" value="Unassembled WGS sequence"/>
</dbReference>
<evidence type="ECO:0000256" key="1">
    <source>
        <dbReference type="ARBA" id="ARBA00004123"/>
    </source>
</evidence>
<keyword evidence="2" id="KW-0805">Transcription regulation</keyword>
<dbReference type="SUPFAM" id="SSF48508">
    <property type="entry name" value="Nuclear receptor ligand-binding domain"/>
    <property type="match status" value="1"/>
</dbReference>
<keyword evidence="8" id="KW-1185">Reference proteome</keyword>
<accession>A0A6H5HIK3</accession>
<proteinExistence type="predicted"/>
<evidence type="ECO:0000313" key="7">
    <source>
        <dbReference type="EMBL" id="CAB0013834.1"/>
    </source>
</evidence>
<evidence type="ECO:0000256" key="2">
    <source>
        <dbReference type="ARBA" id="ARBA00023015"/>
    </source>
</evidence>
<keyword evidence="4" id="KW-0675">Receptor</keyword>
<evidence type="ECO:0000256" key="5">
    <source>
        <dbReference type="SAM" id="MobiDB-lite"/>
    </source>
</evidence>
<feature type="compositionally biased region" description="Basic and acidic residues" evidence="5">
    <location>
        <begin position="54"/>
        <end position="75"/>
    </location>
</feature>
<gene>
    <name evidence="7" type="ORF">NTEN_LOCUS18386</name>
</gene>
<feature type="region of interest" description="Disordered" evidence="5">
    <location>
        <begin position="385"/>
        <end position="424"/>
    </location>
</feature>
<evidence type="ECO:0000256" key="3">
    <source>
        <dbReference type="ARBA" id="ARBA00023163"/>
    </source>
</evidence>
<comment type="subcellular location">
    <subcellularLocation>
        <location evidence="1">Nucleus</location>
    </subcellularLocation>
</comment>
<dbReference type="EMBL" id="CADCXU010027023">
    <property type="protein sequence ID" value="CAB0013834.1"/>
    <property type="molecule type" value="Genomic_DNA"/>
</dbReference>
<feature type="region of interest" description="Disordered" evidence="5">
    <location>
        <begin position="46"/>
        <end position="115"/>
    </location>
</feature>
<dbReference type="OrthoDB" id="5984981at2759"/>
<protein>
    <recommendedName>
        <fullName evidence="6">NR LBD domain-containing protein</fullName>
    </recommendedName>
</protein>
<dbReference type="PANTHER" id="PTHR24086">
    <property type="entry name" value="NUCLEAR RECEPTOR SUBFAMILY 5 GROUP A"/>
    <property type="match status" value="1"/>
</dbReference>